<comment type="similarity">
    <text evidence="1">Belongs to the sulfur carrier protein TusA family.</text>
</comment>
<organism evidence="3 4">
    <name type="scientific">Candidatus Reidiella endopervernicosa</name>
    <dbReference type="NCBI Taxonomy" id="2738883"/>
    <lineage>
        <taxon>Bacteria</taxon>
        <taxon>Pseudomonadati</taxon>
        <taxon>Pseudomonadota</taxon>
        <taxon>Gammaproteobacteria</taxon>
        <taxon>Candidatus Reidiella</taxon>
    </lineage>
</organism>
<keyword evidence="3" id="KW-0808">Transferase</keyword>
<dbReference type="KEGG" id="rev:HUE57_05810"/>
<dbReference type="GO" id="GO:0016740">
    <property type="term" value="F:transferase activity"/>
    <property type="evidence" value="ECO:0007669"/>
    <property type="project" value="UniProtKB-KW"/>
</dbReference>
<dbReference type="PANTHER" id="PTHR33279">
    <property type="entry name" value="SULFUR CARRIER PROTEIN YEDF-RELATED"/>
    <property type="match status" value="1"/>
</dbReference>
<feature type="domain" description="UPF0033" evidence="2">
    <location>
        <begin position="11"/>
        <end position="76"/>
    </location>
</feature>
<proteinExistence type="inferred from homology"/>
<evidence type="ECO:0000313" key="3">
    <source>
        <dbReference type="EMBL" id="QKQ25851.1"/>
    </source>
</evidence>
<evidence type="ECO:0000259" key="2">
    <source>
        <dbReference type="Pfam" id="PF01206"/>
    </source>
</evidence>
<dbReference type="EMBL" id="CP054491">
    <property type="protein sequence ID" value="QKQ25851.1"/>
    <property type="molecule type" value="Genomic_DNA"/>
</dbReference>
<sequence length="77" mass="8276">MMSDNEQDISVIGSSCPVPLIKLSQAVAEMAQGETLTITGDDPIFEVGVRDFCEANGHEILDVKVHAGGRIEIHIKV</sequence>
<dbReference type="InterPro" id="IPR001455">
    <property type="entry name" value="TusA-like"/>
</dbReference>
<reference evidence="3 4" key="1">
    <citation type="submission" date="2020-05" db="EMBL/GenBank/DDBJ databases">
        <title>Horizontal transmission and recombination maintain forever young bacterial symbiont genomes.</title>
        <authorList>
            <person name="Russell S.L."/>
            <person name="Pepper-Tunick E."/>
            <person name="Svedberg J."/>
            <person name="Byrne A."/>
            <person name="Ruelas Castillo J."/>
            <person name="Vollmers C."/>
            <person name="Beinart R.A."/>
            <person name="Corbett-Detig R."/>
        </authorList>
    </citation>
    <scope>NUCLEOTIDE SEQUENCE [LARGE SCALE GENOMIC DNA]</scope>
    <source>
        <strain evidence="3">Santa_Monica_outfall</strain>
    </source>
</reference>
<gene>
    <name evidence="3" type="ORF">HUE57_05810</name>
</gene>
<dbReference type="Pfam" id="PF01206">
    <property type="entry name" value="TusA"/>
    <property type="match status" value="1"/>
</dbReference>
<evidence type="ECO:0000256" key="1">
    <source>
        <dbReference type="ARBA" id="ARBA00008984"/>
    </source>
</evidence>
<dbReference type="InterPro" id="IPR036868">
    <property type="entry name" value="TusA-like_sf"/>
</dbReference>
<dbReference type="AlphaFoldDB" id="A0A6N0HUH0"/>
<dbReference type="PANTHER" id="PTHR33279:SF18">
    <property type="entry name" value="SULFUR CARRIER PROTEIN MJ0990-RELATED"/>
    <property type="match status" value="1"/>
</dbReference>
<protein>
    <submittedName>
        <fullName evidence="3">Sulfurtransferase TusA family protein</fullName>
    </submittedName>
</protein>
<dbReference type="CDD" id="cd00291">
    <property type="entry name" value="SirA_YedF_YeeD"/>
    <property type="match status" value="1"/>
</dbReference>
<dbReference type="Proteomes" id="UP000509658">
    <property type="component" value="Chromosome"/>
</dbReference>
<dbReference type="SUPFAM" id="SSF64307">
    <property type="entry name" value="SirA-like"/>
    <property type="match status" value="1"/>
</dbReference>
<dbReference type="RefSeq" id="WP_078484812.1">
    <property type="nucleotide sequence ID" value="NZ_CP054491.1"/>
</dbReference>
<evidence type="ECO:0000313" key="4">
    <source>
        <dbReference type="Proteomes" id="UP000509658"/>
    </source>
</evidence>
<dbReference type="Gene3D" id="3.30.110.40">
    <property type="entry name" value="TusA-like domain"/>
    <property type="match status" value="1"/>
</dbReference>
<name>A0A6N0HUH0_9GAMM</name>
<accession>A0A6N0HUH0</accession>
<keyword evidence="4" id="KW-1185">Reference proteome</keyword>